<gene>
    <name evidence="2" type="ORF">BDZ94DRAFT_1243806</name>
</gene>
<dbReference type="EMBL" id="MU150230">
    <property type="protein sequence ID" value="KAF9469147.1"/>
    <property type="molecule type" value="Genomic_DNA"/>
</dbReference>
<keyword evidence="1" id="KW-0732">Signal</keyword>
<reference evidence="2" key="1">
    <citation type="submission" date="2020-11" db="EMBL/GenBank/DDBJ databases">
        <authorList>
            <consortium name="DOE Joint Genome Institute"/>
            <person name="Ahrendt S."/>
            <person name="Riley R."/>
            <person name="Andreopoulos W."/>
            <person name="Labutti K."/>
            <person name="Pangilinan J."/>
            <person name="Ruiz-Duenas F.J."/>
            <person name="Barrasa J.M."/>
            <person name="Sanchez-Garcia M."/>
            <person name="Camarero S."/>
            <person name="Miyauchi S."/>
            <person name="Serrano A."/>
            <person name="Linde D."/>
            <person name="Babiker R."/>
            <person name="Drula E."/>
            <person name="Ayuso-Fernandez I."/>
            <person name="Pacheco R."/>
            <person name="Padilla G."/>
            <person name="Ferreira P."/>
            <person name="Barriuso J."/>
            <person name="Kellner H."/>
            <person name="Castanera R."/>
            <person name="Alfaro M."/>
            <person name="Ramirez L."/>
            <person name="Pisabarro A.G."/>
            <person name="Kuo A."/>
            <person name="Tritt A."/>
            <person name="Lipzen A."/>
            <person name="He G."/>
            <person name="Yan M."/>
            <person name="Ng V."/>
            <person name="Cullen D."/>
            <person name="Martin F."/>
            <person name="Rosso M.-N."/>
            <person name="Henrissat B."/>
            <person name="Hibbett D."/>
            <person name="Martinez A.T."/>
            <person name="Grigoriev I.V."/>
        </authorList>
    </citation>
    <scope>NUCLEOTIDE SEQUENCE</scope>
    <source>
        <strain evidence="2">CBS 247.69</strain>
    </source>
</reference>
<evidence type="ECO:0008006" key="4">
    <source>
        <dbReference type="Google" id="ProtNLM"/>
    </source>
</evidence>
<evidence type="ECO:0000313" key="2">
    <source>
        <dbReference type="EMBL" id="KAF9469147.1"/>
    </source>
</evidence>
<comment type="caution">
    <text evidence="2">The sequence shown here is derived from an EMBL/GenBank/DDBJ whole genome shotgun (WGS) entry which is preliminary data.</text>
</comment>
<organism evidence="2 3">
    <name type="scientific">Collybia nuda</name>
    <dbReference type="NCBI Taxonomy" id="64659"/>
    <lineage>
        <taxon>Eukaryota</taxon>
        <taxon>Fungi</taxon>
        <taxon>Dikarya</taxon>
        <taxon>Basidiomycota</taxon>
        <taxon>Agaricomycotina</taxon>
        <taxon>Agaricomycetes</taxon>
        <taxon>Agaricomycetidae</taxon>
        <taxon>Agaricales</taxon>
        <taxon>Tricholomatineae</taxon>
        <taxon>Clitocybaceae</taxon>
        <taxon>Collybia</taxon>
    </lineage>
</organism>
<dbReference type="AlphaFoldDB" id="A0A9P6CK32"/>
<keyword evidence="3" id="KW-1185">Reference proteome</keyword>
<name>A0A9P6CK32_9AGAR</name>
<feature type="chain" id="PRO_5040172049" description="ATP synthase F0 subunit 8" evidence="1">
    <location>
        <begin position="16"/>
        <end position="51"/>
    </location>
</feature>
<accession>A0A9P6CK32</accession>
<feature type="signal peptide" evidence="1">
    <location>
        <begin position="1"/>
        <end position="15"/>
    </location>
</feature>
<protein>
    <recommendedName>
        <fullName evidence="4">ATP synthase F0 subunit 8</fullName>
    </recommendedName>
</protein>
<proteinExistence type="predicted"/>
<sequence length="51" mass="6084">MSLLWIWMCIPVLKAFAVPWWEIYVKVSFCVLLGWRVARMLMWLSETVHGS</sequence>
<evidence type="ECO:0000313" key="3">
    <source>
        <dbReference type="Proteomes" id="UP000807353"/>
    </source>
</evidence>
<dbReference type="Proteomes" id="UP000807353">
    <property type="component" value="Unassembled WGS sequence"/>
</dbReference>
<feature type="non-terminal residue" evidence="2">
    <location>
        <position position="51"/>
    </location>
</feature>
<evidence type="ECO:0000256" key="1">
    <source>
        <dbReference type="SAM" id="SignalP"/>
    </source>
</evidence>